<dbReference type="PANTHER" id="PTHR32309:SF13">
    <property type="entry name" value="FERRIC ENTEROBACTIN TRANSPORT PROTEIN FEPE"/>
    <property type="match status" value="1"/>
</dbReference>
<organism evidence="11 12">
    <name type="scientific">Acuticoccus mangrovi</name>
    <dbReference type="NCBI Taxonomy" id="2796142"/>
    <lineage>
        <taxon>Bacteria</taxon>
        <taxon>Pseudomonadati</taxon>
        <taxon>Pseudomonadota</taxon>
        <taxon>Alphaproteobacteria</taxon>
        <taxon>Hyphomicrobiales</taxon>
        <taxon>Amorphaceae</taxon>
        <taxon>Acuticoccus</taxon>
    </lineage>
</organism>
<evidence type="ECO:0000256" key="2">
    <source>
        <dbReference type="ARBA" id="ARBA00022475"/>
    </source>
</evidence>
<evidence type="ECO:0000313" key="12">
    <source>
        <dbReference type="Proteomes" id="UP000609531"/>
    </source>
</evidence>
<keyword evidence="4" id="KW-0547">Nucleotide-binding</keyword>
<dbReference type="SUPFAM" id="SSF52540">
    <property type="entry name" value="P-loop containing nucleoside triphosphate hydrolases"/>
    <property type="match status" value="1"/>
</dbReference>
<proteinExistence type="predicted"/>
<dbReference type="InterPro" id="IPR027417">
    <property type="entry name" value="P-loop_NTPase"/>
</dbReference>
<evidence type="ECO:0000256" key="8">
    <source>
        <dbReference type="SAM" id="Phobius"/>
    </source>
</evidence>
<dbReference type="Proteomes" id="UP000609531">
    <property type="component" value="Unassembled WGS sequence"/>
</dbReference>
<evidence type="ECO:0000256" key="3">
    <source>
        <dbReference type="ARBA" id="ARBA00022692"/>
    </source>
</evidence>
<evidence type="ECO:0000259" key="10">
    <source>
        <dbReference type="Pfam" id="PF02706"/>
    </source>
</evidence>
<dbReference type="InterPro" id="IPR005702">
    <property type="entry name" value="Wzc-like_C"/>
</dbReference>
<feature type="transmembrane region" description="Helical" evidence="8">
    <location>
        <begin position="40"/>
        <end position="58"/>
    </location>
</feature>
<keyword evidence="12" id="KW-1185">Reference proteome</keyword>
<evidence type="ECO:0000256" key="6">
    <source>
        <dbReference type="ARBA" id="ARBA00022989"/>
    </source>
</evidence>
<sequence length="742" mass="79543">MNAPLGYPDDVFTLEGHAAGEGGLDLRALLRLLWRARVKMIAGGLVGLILALAHIVSLQPTYTASATVLFTPEIRKLGHVDTMVAQPPDDGVRNQVEILRSATLLTRVVERLKPAERAELTGPAGGVSLFDWKVLVPWPLLVNLGLVATGTDGEEAQKRKARTVLRRDLRLRPLPESRVIDILYTARDPALAATIANLVAEEYIVAQLDAKFAATRRAALWLSERIDELEAEVSQSEGAVNDYRASLADRTGQTTPALKQQLEVVNAEAAEVAARRAAAEIRHRRAVAAMEEGDALAFLREFQNSRQIAEARAKERELLADRAALSRLVAPGNERLRLIDSRIEAVRHEIEREAGRTLEALADEVAVAEAAEVELSQAAVALEEKLAAQSQAEVKLRLLEQEAAASRMIFETFLARLKETSQQEKAETADAVVLSPAEAPHFADGAPAARIALFGLIGGAIAGLGVAVALERVHHTFRSIDTLEEATGITVIGRLPTAPGVEGREGLLAYLLDKPNSSLAEAMRGLRTNLLFARRDVPPKVVMVTSTAPAEGKSSVALLLAVTATRLGKKVVVVDCDLRRPALNAFFGGRARRTAGLNGILAGRASLDATLYADDDTGITVLATRLEEGAVANAADALSSERFAATVAELARRFDLVVLDAPPLLPVSDARIIAPHADATLYCVRWDATPRESVADGLRGLGRVHTRIAGLVVTMIEPDRAASFGVGSGGLFRPASDPYCED</sequence>
<dbReference type="RefSeq" id="WP_198881476.1">
    <property type="nucleotide sequence ID" value="NZ_JAEKJA010000005.1"/>
</dbReference>
<evidence type="ECO:0000259" key="9">
    <source>
        <dbReference type="Pfam" id="PF01656"/>
    </source>
</evidence>
<name>A0A934IN03_9HYPH</name>
<dbReference type="Gene3D" id="3.40.50.300">
    <property type="entry name" value="P-loop containing nucleotide triphosphate hydrolases"/>
    <property type="match status" value="1"/>
</dbReference>
<dbReference type="InterPro" id="IPR003856">
    <property type="entry name" value="LPS_length_determ_N"/>
</dbReference>
<dbReference type="PANTHER" id="PTHR32309">
    <property type="entry name" value="TYROSINE-PROTEIN KINASE"/>
    <property type="match status" value="1"/>
</dbReference>
<comment type="caution">
    <text evidence="11">The sequence shown here is derived from an EMBL/GenBank/DDBJ whole genome shotgun (WGS) entry which is preliminary data.</text>
</comment>
<keyword evidence="2" id="KW-1003">Cell membrane</keyword>
<dbReference type="Pfam" id="PF02706">
    <property type="entry name" value="Wzz"/>
    <property type="match status" value="1"/>
</dbReference>
<evidence type="ECO:0000256" key="7">
    <source>
        <dbReference type="ARBA" id="ARBA00023136"/>
    </source>
</evidence>
<accession>A0A934IN03</accession>
<keyword evidence="5" id="KW-0067">ATP-binding</keyword>
<evidence type="ECO:0000256" key="4">
    <source>
        <dbReference type="ARBA" id="ARBA00022741"/>
    </source>
</evidence>
<comment type="subcellular location">
    <subcellularLocation>
        <location evidence="1">Cell membrane</location>
        <topology evidence="1">Multi-pass membrane protein</topology>
    </subcellularLocation>
</comment>
<dbReference type="GO" id="GO:0005886">
    <property type="term" value="C:plasma membrane"/>
    <property type="evidence" value="ECO:0007669"/>
    <property type="project" value="UniProtKB-SubCell"/>
</dbReference>
<dbReference type="AlphaFoldDB" id="A0A934IN03"/>
<dbReference type="InterPro" id="IPR050445">
    <property type="entry name" value="Bact_polysacc_biosynth/exp"/>
</dbReference>
<reference evidence="11" key="1">
    <citation type="submission" date="2020-12" db="EMBL/GenBank/DDBJ databases">
        <title>Bacterial taxonomy.</title>
        <authorList>
            <person name="Pan X."/>
        </authorList>
    </citation>
    <scope>NUCLEOTIDE SEQUENCE</scope>
    <source>
        <strain evidence="11">B2012</strain>
    </source>
</reference>
<evidence type="ECO:0000313" key="11">
    <source>
        <dbReference type="EMBL" id="MBJ3775595.1"/>
    </source>
</evidence>
<keyword evidence="3 8" id="KW-0812">Transmembrane</keyword>
<dbReference type="CDD" id="cd05387">
    <property type="entry name" value="BY-kinase"/>
    <property type="match status" value="1"/>
</dbReference>
<dbReference type="Pfam" id="PF01656">
    <property type="entry name" value="CbiA"/>
    <property type="match status" value="1"/>
</dbReference>
<dbReference type="EMBL" id="JAEKJA010000005">
    <property type="protein sequence ID" value="MBJ3775595.1"/>
    <property type="molecule type" value="Genomic_DNA"/>
</dbReference>
<keyword evidence="6 8" id="KW-1133">Transmembrane helix</keyword>
<feature type="domain" description="CobQ/CobB/MinD/ParA nucleotide binding" evidence="9">
    <location>
        <begin position="542"/>
        <end position="719"/>
    </location>
</feature>
<gene>
    <name evidence="11" type="ORF">JCR33_07865</name>
</gene>
<dbReference type="GO" id="GO:0004713">
    <property type="term" value="F:protein tyrosine kinase activity"/>
    <property type="evidence" value="ECO:0007669"/>
    <property type="project" value="TreeGrafter"/>
</dbReference>
<feature type="domain" description="Polysaccharide chain length determinant N-terminal" evidence="10">
    <location>
        <begin position="24"/>
        <end position="111"/>
    </location>
</feature>
<protein>
    <submittedName>
        <fullName evidence="11">Uncharacterized protein</fullName>
    </submittedName>
</protein>
<evidence type="ECO:0000256" key="5">
    <source>
        <dbReference type="ARBA" id="ARBA00022840"/>
    </source>
</evidence>
<evidence type="ECO:0000256" key="1">
    <source>
        <dbReference type="ARBA" id="ARBA00004651"/>
    </source>
</evidence>
<keyword evidence="7 8" id="KW-0472">Membrane</keyword>
<dbReference type="InterPro" id="IPR002586">
    <property type="entry name" value="CobQ/CobB/MinD/ParA_Nub-bd_dom"/>
</dbReference>